<proteinExistence type="predicted"/>
<evidence type="ECO:0000313" key="2">
    <source>
        <dbReference type="Proteomes" id="UP000298663"/>
    </source>
</evidence>
<reference evidence="1 2" key="1">
    <citation type="journal article" date="2015" name="Genome Biol.">
        <title>Comparative genomics of Steinernema reveals deeply conserved gene regulatory networks.</title>
        <authorList>
            <person name="Dillman A.R."/>
            <person name="Macchietto M."/>
            <person name="Porter C.F."/>
            <person name="Rogers A."/>
            <person name="Williams B."/>
            <person name="Antoshechkin I."/>
            <person name="Lee M.M."/>
            <person name="Goodwin Z."/>
            <person name="Lu X."/>
            <person name="Lewis E.E."/>
            <person name="Goodrich-Blair H."/>
            <person name="Stock S.P."/>
            <person name="Adams B.J."/>
            <person name="Sternberg P.W."/>
            <person name="Mortazavi A."/>
        </authorList>
    </citation>
    <scope>NUCLEOTIDE SEQUENCE [LARGE SCALE GENOMIC DNA]</scope>
    <source>
        <strain evidence="1 2">ALL</strain>
    </source>
</reference>
<sequence>MVIEMVFLIPQGFSRFADVTFLNVKNLESGDETAENEYLFYKVICSPDLRFVIMAFNVYKHNAAICLNQALDALASASSARNPIGLNVTFTGLTVEKLRQHSDYLREKFNDATDLVVFYIFENLAKFVKNSGNYFGLFIIQA</sequence>
<organism evidence="1 2">
    <name type="scientific">Steinernema carpocapsae</name>
    <name type="common">Entomopathogenic nematode</name>
    <dbReference type="NCBI Taxonomy" id="34508"/>
    <lineage>
        <taxon>Eukaryota</taxon>
        <taxon>Metazoa</taxon>
        <taxon>Ecdysozoa</taxon>
        <taxon>Nematoda</taxon>
        <taxon>Chromadorea</taxon>
        <taxon>Rhabditida</taxon>
        <taxon>Tylenchina</taxon>
        <taxon>Panagrolaimomorpha</taxon>
        <taxon>Strongyloidoidea</taxon>
        <taxon>Steinernematidae</taxon>
        <taxon>Steinernema</taxon>
    </lineage>
</organism>
<gene>
    <name evidence="1" type="ORF">L596_024578</name>
</gene>
<reference evidence="1 2" key="2">
    <citation type="journal article" date="2019" name="G3 (Bethesda)">
        <title>Hybrid Assembly of the Genome of the Entomopathogenic Nematode Steinernema carpocapsae Identifies the X-Chromosome.</title>
        <authorList>
            <person name="Serra L."/>
            <person name="Macchietto M."/>
            <person name="Macias-Munoz A."/>
            <person name="McGill C.J."/>
            <person name="Rodriguez I.M."/>
            <person name="Rodriguez B."/>
            <person name="Murad R."/>
            <person name="Mortazavi A."/>
        </authorList>
    </citation>
    <scope>NUCLEOTIDE SEQUENCE [LARGE SCALE GENOMIC DNA]</scope>
    <source>
        <strain evidence="1 2">ALL</strain>
    </source>
</reference>
<accession>A0A4U5MH63</accession>
<dbReference type="AlphaFoldDB" id="A0A4U5MH63"/>
<comment type="caution">
    <text evidence="1">The sequence shown here is derived from an EMBL/GenBank/DDBJ whole genome shotgun (WGS) entry which is preliminary data.</text>
</comment>
<dbReference type="Proteomes" id="UP000298663">
    <property type="component" value="Unassembled WGS sequence"/>
</dbReference>
<dbReference type="EMBL" id="AZBU02000008">
    <property type="protein sequence ID" value="TKR68618.1"/>
    <property type="molecule type" value="Genomic_DNA"/>
</dbReference>
<name>A0A4U5MH63_STECR</name>
<evidence type="ECO:0000313" key="1">
    <source>
        <dbReference type="EMBL" id="TKR68618.1"/>
    </source>
</evidence>
<keyword evidence="2" id="KW-1185">Reference proteome</keyword>
<protein>
    <submittedName>
        <fullName evidence="1">Uncharacterized protein</fullName>
    </submittedName>
</protein>